<protein>
    <recommendedName>
        <fullName evidence="14">FAD binding domain protein</fullName>
    </recommendedName>
</protein>
<organism evidence="12 13">
    <name type="scientific">Aspergillus violaceofuscus (strain CBS 115571)</name>
    <dbReference type="NCBI Taxonomy" id="1450538"/>
    <lineage>
        <taxon>Eukaryota</taxon>
        <taxon>Fungi</taxon>
        <taxon>Dikarya</taxon>
        <taxon>Ascomycota</taxon>
        <taxon>Pezizomycotina</taxon>
        <taxon>Eurotiomycetes</taxon>
        <taxon>Eurotiomycetidae</taxon>
        <taxon>Eurotiales</taxon>
        <taxon>Aspergillaceae</taxon>
        <taxon>Aspergillus</taxon>
    </lineage>
</organism>
<evidence type="ECO:0008006" key="14">
    <source>
        <dbReference type="Google" id="ProtNLM"/>
    </source>
</evidence>
<keyword evidence="5" id="KW-0805">Transcription regulation</keyword>
<keyword evidence="8" id="KW-1133">Transmembrane helix</keyword>
<dbReference type="InterPro" id="IPR050641">
    <property type="entry name" value="RIFMO-like"/>
</dbReference>
<dbReference type="InterPro" id="IPR012941">
    <property type="entry name" value="Phe_hydrox_C_dim_dom"/>
</dbReference>
<evidence type="ECO:0000256" key="5">
    <source>
        <dbReference type="ARBA" id="ARBA00023015"/>
    </source>
</evidence>
<dbReference type="Pfam" id="PF01494">
    <property type="entry name" value="FAD_binding_3"/>
    <property type="match status" value="1"/>
</dbReference>
<keyword evidence="8" id="KW-0812">Transmembrane</keyword>
<keyword evidence="4" id="KW-0560">Oxidoreductase</keyword>
<dbReference type="GO" id="GO:0008270">
    <property type="term" value="F:zinc ion binding"/>
    <property type="evidence" value="ECO:0007669"/>
    <property type="project" value="InterPro"/>
</dbReference>
<dbReference type="Gene3D" id="3.50.50.60">
    <property type="entry name" value="FAD/NAD(P)-binding domain"/>
    <property type="match status" value="1"/>
</dbReference>
<dbReference type="GO" id="GO:0000981">
    <property type="term" value="F:DNA-binding transcription factor activity, RNA polymerase II-specific"/>
    <property type="evidence" value="ECO:0007669"/>
    <property type="project" value="InterPro"/>
</dbReference>
<dbReference type="CDD" id="cd00067">
    <property type="entry name" value="GAL4"/>
    <property type="match status" value="1"/>
</dbReference>
<evidence type="ECO:0000256" key="3">
    <source>
        <dbReference type="ARBA" id="ARBA00022827"/>
    </source>
</evidence>
<evidence type="ECO:0000259" key="9">
    <source>
        <dbReference type="Pfam" id="PF00172"/>
    </source>
</evidence>
<comment type="similarity">
    <text evidence="1">Belongs to the PheA/TfdB FAD monooxygenase family.</text>
</comment>
<dbReference type="SUPFAM" id="SSF52833">
    <property type="entry name" value="Thioredoxin-like"/>
    <property type="match status" value="1"/>
</dbReference>
<feature type="domain" description="Phenol hydroxylase-like C-terminal dimerisation" evidence="11">
    <location>
        <begin position="420"/>
        <end position="622"/>
    </location>
</feature>
<dbReference type="PANTHER" id="PTHR43004">
    <property type="entry name" value="TRK SYSTEM POTASSIUM UPTAKE PROTEIN"/>
    <property type="match status" value="1"/>
</dbReference>
<dbReference type="CDD" id="cd02979">
    <property type="entry name" value="PHOX_C"/>
    <property type="match status" value="1"/>
</dbReference>
<dbReference type="InterPro" id="IPR002938">
    <property type="entry name" value="FAD-bd"/>
</dbReference>
<dbReference type="PANTHER" id="PTHR43004:SF13">
    <property type="entry name" value="FAD-BINDING DOMAIN-CONTAINING PROTEIN-RELATED"/>
    <property type="match status" value="1"/>
</dbReference>
<reference evidence="12 13" key="1">
    <citation type="submission" date="2018-02" db="EMBL/GenBank/DDBJ databases">
        <title>The genomes of Aspergillus section Nigri reveals drivers in fungal speciation.</title>
        <authorList>
            <consortium name="DOE Joint Genome Institute"/>
            <person name="Vesth T.C."/>
            <person name="Nybo J."/>
            <person name="Theobald S."/>
            <person name="Brandl J."/>
            <person name="Frisvad J.C."/>
            <person name="Nielsen K.F."/>
            <person name="Lyhne E.K."/>
            <person name="Kogle M.E."/>
            <person name="Kuo A."/>
            <person name="Riley R."/>
            <person name="Clum A."/>
            <person name="Nolan M."/>
            <person name="Lipzen A."/>
            <person name="Salamov A."/>
            <person name="Henrissat B."/>
            <person name="Wiebenga A."/>
            <person name="De vries R.P."/>
            <person name="Grigoriev I.V."/>
            <person name="Mortensen U.H."/>
            <person name="Andersen M.R."/>
            <person name="Baker S.E."/>
        </authorList>
    </citation>
    <scope>NUCLEOTIDE SEQUENCE [LARGE SCALE GENOMIC DNA]</scope>
    <source>
        <strain evidence="12 13">CBS 115571</strain>
    </source>
</reference>
<dbReference type="Gene3D" id="3.30.9.10">
    <property type="entry name" value="D-Amino Acid Oxidase, subunit A, domain 2"/>
    <property type="match status" value="1"/>
</dbReference>
<evidence type="ECO:0000259" key="11">
    <source>
        <dbReference type="Pfam" id="PF07976"/>
    </source>
</evidence>
<dbReference type="Pfam" id="PF07976">
    <property type="entry name" value="Phe_hydrox_dim"/>
    <property type="match status" value="1"/>
</dbReference>
<keyword evidence="8" id="KW-0472">Membrane</keyword>
<feature type="domain" description="FAD-binding" evidence="10">
    <location>
        <begin position="14"/>
        <end position="372"/>
    </location>
</feature>
<dbReference type="InterPro" id="IPR001138">
    <property type="entry name" value="Zn2Cys6_DnaBD"/>
</dbReference>
<dbReference type="GO" id="GO:0016709">
    <property type="term" value="F:oxidoreductase activity, acting on paired donors, with incorporation or reduction of molecular oxygen, NAD(P)H as one donor, and incorporation of one atom of oxygen"/>
    <property type="evidence" value="ECO:0007669"/>
    <property type="project" value="UniProtKB-ARBA"/>
</dbReference>
<evidence type="ECO:0000313" key="13">
    <source>
        <dbReference type="Proteomes" id="UP000249829"/>
    </source>
</evidence>
<dbReference type="PRINTS" id="PR00420">
    <property type="entry name" value="RNGMNOXGNASE"/>
</dbReference>
<evidence type="ECO:0000256" key="7">
    <source>
        <dbReference type="ARBA" id="ARBA00023242"/>
    </source>
</evidence>
<proteinExistence type="inferred from homology"/>
<keyword evidence="6" id="KW-0804">Transcription</keyword>
<dbReference type="Gene3D" id="3.40.30.20">
    <property type="match status" value="1"/>
</dbReference>
<dbReference type="EMBL" id="KZ825163">
    <property type="protein sequence ID" value="PYI16863.1"/>
    <property type="molecule type" value="Genomic_DNA"/>
</dbReference>
<evidence type="ECO:0000256" key="4">
    <source>
        <dbReference type="ARBA" id="ARBA00023002"/>
    </source>
</evidence>
<evidence type="ECO:0000313" key="12">
    <source>
        <dbReference type="EMBL" id="PYI16863.1"/>
    </source>
</evidence>
<dbReference type="InterPro" id="IPR038220">
    <property type="entry name" value="PHOX_C_sf"/>
</dbReference>
<keyword evidence="2" id="KW-0285">Flavoprotein</keyword>
<gene>
    <name evidence="12" type="ORF">BO99DRAFT_414676</name>
</gene>
<evidence type="ECO:0000256" key="2">
    <source>
        <dbReference type="ARBA" id="ARBA00022630"/>
    </source>
</evidence>
<dbReference type="Pfam" id="PF00172">
    <property type="entry name" value="Zn_clus"/>
    <property type="match status" value="1"/>
</dbReference>
<evidence type="ECO:0000259" key="10">
    <source>
        <dbReference type="Pfam" id="PF01494"/>
    </source>
</evidence>
<dbReference type="SUPFAM" id="SSF51905">
    <property type="entry name" value="FAD/NAD(P)-binding domain"/>
    <property type="match status" value="1"/>
</dbReference>
<dbReference type="SUPFAM" id="SSF54373">
    <property type="entry name" value="FAD-linked reductases, C-terminal domain"/>
    <property type="match status" value="1"/>
</dbReference>
<dbReference type="AlphaFoldDB" id="A0A2V5H7G2"/>
<evidence type="ECO:0000256" key="6">
    <source>
        <dbReference type="ARBA" id="ARBA00023163"/>
    </source>
</evidence>
<feature type="transmembrane region" description="Helical" evidence="8">
    <location>
        <begin position="12"/>
        <end position="32"/>
    </location>
</feature>
<dbReference type="Proteomes" id="UP000249829">
    <property type="component" value="Unassembled WGS sequence"/>
</dbReference>
<name>A0A2V5H7G2_ASPV1</name>
<evidence type="ECO:0000256" key="8">
    <source>
        <dbReference type="SAM" id="Phobius"/>
    </source>
</evidence>
<dbReference type="InterPro" id="IPR036249">
    <property type="entry name" value="Thioredoxin-like_sf"/>
</dbReference>
<evidence type="ECO:0000256" key="1">
    <source>
        <dbReference type="ARBA" id="ARBA00007801"/>
    </source>
</evidence>
<keyword evidence="3" id="KW-0274">FAD</keyword>
<accession>A0A2V5H7G2</accession>
<sequence>MICQDQPAPSMVFDVVIVGAGPSGLMAAVWMAQLNIKTLIIEMKSCRTLTGHADGLESRTLEILDSFGLASIIWKESNRTMEVCLWVRVPCPGHHDSRGDLCRDSVSPNCNPGLSRFQEVTLGQGRIEERLLEFIDKSPNVQIKWKTSPQELLIHQDLVDLHREHAVELRLDTDSVVRTKYLIGCDGAHSWVRKQLGLSLEGKSAGNGDWGVLDCIPTTDFPDIRKRCIIKSQAGNVMIIPREDNLVRFYVQLPARCATRFRRDRRPSVLLSILGDALKPYYLVTSHVEWCTIYTVGQRLCSDFSVQDRVFLSGDAVHTHSPKAGQGMNVSMQDTYNLGWKLASVLRGVATPAILRTYQEERLPVAERLIRFDRRMCLGICSGSDHALANRENLADFKDETTGLEETLSEENTTASGLSVTYPPNLLVTATRIPPSRPDKHGVLYCSTPHLAKNIVIGRRLPDVLVLCQSDSQPWYLQERLPSTGQWHLLVFGGDISKASQLQRVEALARQLTRPTSIFAPLCMPGATTAVGSVAVYLIHSASRFDVQLMSLPPIFRPYDDRRGREYRRVFADNEGFAPGCGMAYSLYGIAPEGCVVLLRPDQHCSLVISLEDADTLERFFSLIRRVKCDESSPGCRRCRDRGVPCPGYSRTFKFCPETPHIPKPRPRPNKARANQDITIASAPVLRRIRPRGLPIDELLAPALTHHALSTQHGDVFCDWIATNYSCLYATYETHVALDPMVYMRHDLATAPAVVQGAVCALTTLHLATVHADRQRRLLSWEHYGDASAQLRTTLAPRPTGVVVVTDEMLFAAILLGLYAMTDGAGSAAWLAHTRGISDMFRFRGPGVLTSRIGRPLFVAYRSFVLAEAFWSRRACPFDTRDWKHVIVRTALAMEEPAVRLWELASCEIFACPGYLARAEGVLCSRDLPIRLALMDEVRRSKANLANLGSQLASLSVRGEFVQTNLNNIESATRLLTGLLRMLEHNEGGLDDPWALLDPAKMIACDIQGGFDSVAMSMGLKGLTV</sequence>
<keyword evidence="13" id="KW-1185">Reference proteome</keyword>
<keyword evidence="7" id="KW-0539">Nucleus</keyword>
<feature type="domain" description="Zn(2)-C6 fungal-type" evidence="9">
    <location>
        <begin position="625"/>
        <end position="652"/>
    </location>
</feature>
<dbReference type="STRING" id="1450538.A0A2V5H7G2"/>
<dbReference type="GO" id="GO:0071949">
    <property type="term" value="F:FAD binding"/>
    <property type="evidence" value="ECO:0007669"/>
    <property type="project" value="InterPro"/>
</dbReference>
<dbReference type="InterPro" id="IPR036188">
    <property type="entry name" value="FAD/NAD-bd_sf"/>
</dbReference>